<gene>
    <name evidence="2" type="ORF">ADS79_02750</name>
</gene>
<comment type="caution">
    <text evidence="2">The sequence shown here is derived from an EMBL/GenBank/DDBJ whole genome shotgun (WGS) entry which is preliminary data.</text>
</comment>
<dbReference type="Proteomes" id="UP000036834">
    <property type="component" value="Unassembled WGS sequence"/>
</dbReference>
<sequence length="77" mass="8427">MREANASVLTWSLYECAGQGLSVKPNAGLSAKPAWHISHLHIKTEATIPLRSMLVSAALISWLAGLLLSFLVFFFQD</sequence>
<dbReference type="OrthoDB" id="2990734at2"/>
<evidence type="ECO:0000313" key="3">
    <source>
        <dbReference type="Proteomes" id="UP000036834"/>
    </source>
</evidence>
<name>A0A0K9Z0X4_9BACL</name>
<dbReference type="AlphaFoldDB" id="A0A0K9Z0X4"/>
<evidence type="ECO:0000256" key="1">
    <source>
        <dbReference type="SAM" id="Phobius"/>
    </source>
</evidence>
<feature type="transmembrane region" description="Helical" evidence="1">
    <location>
        <begin position="53"/>
        <end position="75"/>
    </location>
</feature>
<dbReference type="EMBL" id="LGIQ01000002">
    <property type="protein sequence ID" value="KNB74619.1"/>
    <property type="molecule type" value="Genomic_DNA"/>
</dbReference>
<dbReference type="STRING" id="54915.ADS79_02750"/>
<accession>A0A0K9Z0X4</accession>
<keyword evidence="1" id="KW-1133">Transmembrane helix</keyword>
<proteinExistence type="predicted"/>
<evidence type="ECO:0000313" key="2">
    <source>
        <dbReference type="EMBL" id="KNB74619.1"/>
    </source>
</evidence>
<organism evidence="2 3">
    <name type="scientific">Brevibacillus reuszeri</name>
    <dbReference type="NCBI Taxonomy" id="54915"/>
    <lineage>
        <taxon>Bacteria</taxon>
        <taxon>Bacillati</taxon>
        <taxon>Bacillota</taxon>
        <taxon>Bacilli</taxon>
        <taxon>Bacillales</taxon>
        <taxon>Paenibacillaceae</taxon>
        <taxon>Brevibacillus</taxon>
    </lineage>
</organism>
<reference evidence="3" key="1">
    <citation type="submission" date="2015-07" db="EMBL/GenBank/DDBJ databases">
        <title>Genome sequencing project for genomic taxonomy and phylogenomics of Bacillus-like bacteria.</title>
        <authorList>
            <person name="Liu B."/>
            <person name="Wang J."/>
            <person name="Zhu Y."/>
            <person name="Liu G."/>
            <person name="Chen Q."/>
            <person name="Chen Z."/>
            <person name="Lan J."/>
            <person name="Che J."/>
            <person name="Ge C."/>
            <person name="Shi H."/>
            <person name="Pan Z."/>
            <person name="Liu X."/>
        </authorList>
    </citation>
    <scope>NUCLEOTIDE SEQUENCE [LARGE SCALE GENOMIC DNA]</scope>
    <source>
        <strain evidence="3">DSM 9887</strain>
    </source>
</reference>
<dbReference type="RefSeq" id="WP_049736869.1">
    <property type="nucleotide sequence ID" value="NZ_BJON01000006.1"/>
</dbReference>
<protein>
    <submittedName>
        <fullName evidence="2">Uncharacterized protein</fullName>
    </submittedName>
</protein>
<keyword evidence="1" id="KW-0472">Membrane</keyword>
<keyword evidence="1" id="KW-0812">Transmembrane</keyword>
<dbReference type="PATRIC" id="fig|54915.3.peg.5716"/>